<proteinExistence type="inferred from homology"/>
<evidence type="ECO:0000256" key="6">
    <source>
        <dbReference type="ARBA" id="ARBA00035285"/>
    </source>
</evidence>
<dbReference type="GO" id="GO:0006412">
    <property type="term" value="P:translation"/>
    <property type="evidence" value="ECO:0007669"/>
    <property type="project" value="InterPro"/>
</dbReference>
<evidence type="ECO:0000256" key="1">
    <source>
        <dbReference type="ARBA" id="ARBA00009451"/>
    </source>
</evidence>
<feature type="region of interest" description="Disordered" evidence="10">
    <location>
        <begin position="100"/>
        <end position="145"/>
    </location>
</feature>
<keyword evidence="4 9" id="KW-0689">Ribosomal protein</keyword>
<comment type="similarity">
    <text evidence="1 9">Belongs to the universal ribosomal protein uL22 family.</text>
</comment>
<evidence type="ECO:0000256" key="8">
    <source>
        <dbReference type="ARBA" id="ARBA00035506"/>
    </source>
</evidence>
<dbReference type="GO" id="GO:0022625">
    <property type="term" value="C:cytosolic large ribosomal subunit"/>
    <property type="evidence" value="ECO:0007669"/>
    <property type="project" value="TreeGrafter"/>
</dbReference>
<dbReference type="SUPFAM" id="SSF54843">
    <property type="entry name" value="Ribosomal protein L22"/>
    <property type="match status" value="1"/>
</dbReference>
<dbReference type="GO" id="GO:0003735">
    <property type="term" value="F:structural constituent of ribosome"/>
    <property type="evidence" value="ECO:0007669"/>
    <property type="project" value="InterPro"/>
</dbReference>
<dbReference type="Proteomes" id="UP001174909">
    <property type="component" value="Unassembled WGS sequence"/>
</dbReference>
<evidence type="ECO:0000256" key="7">
    <source>
        <dbReference type="ARBA" id="ARBA00035286"/>
    </source>
</evidence>
<dbReference type="EMBL" id="CASHTH010001352">
    <property type="protein sequence ID" value="CAI8014301.1"/>
    <property type="molecule type" value="Genomic_DNA"/>
</dbReference>
<dbReference type="Pfam" id="PF00237">
    <property type="entry name" value="Ribosomal_L22"/>
    <property type="match status" value="1"/>
</dbReference>
<evidence type="ECO:0000313" key="12">
    <source>
        <dbReference type="Proteomes" id="UP001174909"/>
    </source>
</evidence>
<feature type="compositionally biased region" description="Basic residues" evidence="10">
    <location>
        <begin position="130"/>
        <end position="145"/>
    </location>
</feature>
<accession>A0AA35RQ62</accession>
<evidence type="ECO:0000256" key="3">
    <source>
        <dbReference type="ARBA" id="ARBA00022884"/>
    </source>
</evidence>
<gene>
    <name evidence="11" type="ORF">GBAR_LOCUS8955</name>
</gene>
<keyword evidence="12" id="KW-1185">Reference proteome</keyword>
<organism evidence="11 12">
    <name type="scientific">Geodia barretti</name>
    <name type="common">Barrett's horny sponge</name>
    <dbReference type="NCBI Taxonomy" id="519541"/>
    <lineage>
        <taxon>Eukaryota</taxon>
        <taxon>Metazoa</taxon>
        <taxon>Porifera</taxon>
        <taxon>Demospongiae</taxon>
        <taxon>Heteroscleromorpha</taxon>
        <taxon>Tetractinellida</taxon>
        <taxon>Astrophorina</taxon>
        <taxon>Geodiidae</taxon>
        <taxon>Geodia</taxon>
    </lineage>
</organism>
<keyword evidence="3" id="KW-0694">RNA-binding</keyword>
<evidence type="ECO:0000313" key="11">
    <source>
        <dbReference type="EMBL" id="CAI8014301.1"/>
    </source>
</evidence>
<dbReference type="InterPro" id="IPR005727">
    <property type="entry name" value="Ribosomal_uL22_bac/chlpt-type"/>
</dbReference>
<keyword evidence="5 9" id="KW-0687">Ribonucleoprotein</keyword>
<dbReference type="InterPro" id="IPR001063">
    <property type="entry name" value="Ribosomal_uL22"/>
</dbReference>
<dbReference type="PANTHER" id="PTHR13501:SF8">
    <property type="entry name" value="LARGE RIBOSOMAL SUBUNIT PROTEIN UL22M"/>
    <property type="match status" value="1"/>
</dbReference>
<evidence type="ECO:0000256" key="9">
    <source>
        <dbReference type="RuleBase" id="RU004005"/>
    </source>
</evidence>
<sequence>MSGPSAQKAKLVMDLIRGQSVDRALATLRFSRKRIAGDVAKVLRSAVANAEQKEGAAGDIDRMFVSKCYADQGPSMKRIRPAPMGARSASSANAHLTFMSWSSRNRRASGDPGRVRLASAQPDPPDPGRRSTKSSKRRPRKRSSD</sequence>
<reference evidence="11" key="1">
    <citation type="submission" date="2023-03" db="EMBL/GenBank/DDBJ databases">
        <authorList>
            <person name="Steffen K."/>
            <person name="Cardenas P."/>
        </authorList>
    </citation>
    <scope>NUCLEOTIDE SEQUENCE</scope>
</reference>
<comment type="caution">
    <text evidence="11">The sequence shown here is derived from an EMBL/GenBank/DDBJ whole genome shotgun (WGS) entry which is preliminary data.</text>
</comment>
<dbReference type="CDD" id="cd00336">
    <property type="entry name" value="Ribosomal_L22"/>
    <property type="match status" value="1"/>
</dbReference>
<dbReference type="AlphaFoldDB" id="A0AA35RQ62"/>
<dbReference type="InterPro" id="IPR036394">
    <property type="entry name" value="Ribosomal_uL22_sf"/>
</dbReference>
<keyword evidence="2" id="KW-0699">rRNA-binding</keyword>
<dbReference type="PANTHER" id="PTHR13501">
    <property type="entry name" value="CHLOROPLAST 50S RIBOSOMAL PROTEIN L22-RELATED"/>
    <property type="match status" value="1"/>
</dbReference>
<dbReference type="NCBIfam" id="TIGR01044">
    <property type="entry name" value="rplV_bact"/>
    <property type="match status" value="1"/>
</dbReference>
<evidence type="ECO:0000256" key="2">
    <source>
        <dbReference type="ARBA" id="ARBA00022730"/>
    </source>
</evidence>
<dbReference type="InterPro" id="IPR047867">
    <property type="entry name" value="Ribosomal_uL22_bac/org-type"/>
</dbReference>
<evidence type="ECO:0000256" key="5">
    <source>
        <dbReference type="ARBA" id="ARBA00023274"/>
    </source>
</evidence>
<evidence type="ECO:0000256" key="10">
    <source>
        <dbReference type="SAM" id="MobiDB-lite"/>
    </source>
</evidence>
<name>A0AA35RQ62_GEOBA</name>
<evidence type="ECO:0000256" key="4">
    <source>
        <dbReference type="ARBA" id="ARBA00022980"/>
    </source>
</evidence>
<protein>
    <recommendedName>
        <fullName evidence="6">Large ribosomal subunit protein uL22c</fullName>
    </recommendedName>
    <alternativeName>
        <fullName evidence="8">39S ribosomal protein L22, mitochondrial</fullName>
    </alternativeName>
    <alternativeName>
        <fullName evidence="7">Large ribosomal subunit protein uL22m</fullName>
    </alternativeName>
</protein>
<dbReference type="Gene3D" id="3.90.470.10">
    <property type="entry name" value="Ribosomal protein L22/L17"/>
    <property type="match status" value="1"/>
</dbReference>
<dbReference type="GO" id="GO:0019843">
    <property type="term" value="F:rRNA binding"/>
    <property type="evidence" value="ECO:0007669"/>
    <property type="project" value="UniProtKB-KW"/>
</dbReference>